<feature type="transmembrane region" description="Helical" evidence="7">
    <location>
        <begin position="173"/>
        <end position="195"/>
    </location>
</feature>
<dbReference type="KEGG" id="dfl:DFE_3260"/>
<dbReference type="Proteomes" id="UP000269883">
    <property type="component" value="Chromosome"/>
</dbReference>
<dbReference type="GO" id="GO:0005886">
    <property type="term" value="C:plasma membrane"/>
    <property type="evidence" value="ECO:0007669"/>
    <property type="project" value="UniProtKB-SubCell"/>
</dbReference>
<feature type="transmembrane region" description="Helical" evidence="7">
    <location>
        <begin position="354"/>
        <end position="377"/>
    </location>
</feature>
<reference evidence="11 12" key="1">
    <citation type="journal article" date="2018" name="Sci. Adv.">
        <title>Multi-heme cytochromes provide a pathway for survival in energy-limited environments.</title>
        <authorList>
            <person name="Deng X."/>
            <person name="Dohmae N."/>
            <person name="Nealson K.H."/>
            <person name="Hashimoto K."/>
            <person name="Okamoto A."/>
        </authorList>
    </citation>
    <scope>NUCLEOTIDE SEQUENCE [LARGE SCALE GENOMIC DNA]</scope>
    <source>
        <strain evidence="11 12">IS5</strain>
    </source>
</reference>
<evidence type="ECO:0000256" key="7">
    <source>
        <dbReference type="SAM" id="Phobius"/>
    </source>
</evidence>
<dbReference type="InterPro" id="IPR008276">
    <property type="entry name" value="C_nuclsd_transpt"/>
</dbReference>
<feature type="transmembrane region" description="Helical" evidence="7">
    <location>
        <begin position="138"/>
        <end position="161"/>
    </location>
</feature>
<feature type="transmembrane region" description="Helical" evidence="7">
    <location>
        <begin position="67"/>
        <end position="87"/>
    </location>
</feature>
<dbReference type="PANTHER" id="PTHR10590:SF4">
    <property type="entry name" value="SOLUTE CARRIER FAMILY 28 MEMBER 3"/>
    <property type="match status" value="1"/>
</dbReference>
<feature type="transmembrane region" description="Helical" evidence="7">
    <location>
        <begin position="29"/>
        <end position="47"/>
    </location>
</feature>
<dbReference type="RefSeq" id="WP_126380972.1">
    <property type="nucleotide sequence ID" value="NZ_AP017378.1"/>
</dbReference>
<feature type="transmembrane region" description="Helical" evidence="7">
    <location>
        <begin position="207"/>
        <end position="226"/>
    </location>
</feature>
<comment type="subcellular location">
    <subcellularLocation>
        <location evidence="1">Cell membrane</location>
        <topology evidence="1">Multi-pass membrane protein</topology>
    </subcellularLocation>
</comment>
<accession>A0A2Z6B3I5</accession>
<keyword evidence="6 7" id="KW-0472">Membrane</keyword>
<evidence type="ECO:0000256" key="4">
    <source>
        <dbReference type="ARBA" id="ARBA00022692"/>
    </source>
</evidence>
<feature type="domain" description="Concentrative nucleoside transporter C-terminal" evidence="9">
    <location>
        <begin position="206"/>
        <end position="408"/>
    </location>
</feature>
<dbReference type="GO" id="GO:0015293">
    <property type="term" value="F:symporter activity"/>
    <property type="evidence" value="ECO:0007669"/>
    <property type="project" value="TreeGrafter"/>
</dbReference>
<evidence type="ECO:0000313" key="11">
    <source>
        <dbReference type="EMBL" id="BBD09986.1"/>
    </source>
</evidence>
<feature type="transmembrane region" description="Helical" evidence="7">
    <location>
        <begin position="93"/>
        <end position="118"/>
    </location>
</feature>
<dbReference type="PANTHER" id="PTHR10590">
    <property type="entry name" value="SODIUM/NUCLEOSIDE COTRANSPORTER"/>
    <property type="match status" value="1"/>
</dbReference>
<evidence type="ECO:0000256" key="1">
    <source>
        <dbReference type="ARBA" id="ARBA00004651"/>
    </source>
</evidence>
<dbReference type="InterPro" id="IPR011657">
    <property type="entry name" value="CNT_C_dom"/>
</dbReference>
<keyword evidence="4 7" id="KW-0812">Transmembrane</keyword>
<dbReference type="InterPro" id="IPR011642">
    <property type="entry name" value="Gate_dom"/>
</dbReference>
<feature type="domain" description="Nucleoside transporter/FeoB GTPase Gate" evidence="10">
    <location>
        <begin position="98"/>
        <end position="197"/>
    </location>
</feature>
<evidence type="ECO:0000313" key="12">
    <source>
        <dbReference type="Proteomes" id="UP000269883"/>
    </source>
</evidence>
<dbReference type="Pfam" id="PF07662">
    <property type="entry name" value="Nucleos_tra2_C"/>
    <property type="match status" value="1"/>
</dbReference>
<evidence type="ECO:0000259" key="10">
    <source>
        <dbReference type="Pfam" id="PF07670"/>
    </source>
</evidence>
<dbReference type="GO" id="GO:0005337">
    <property type="term" value="F:nucleoside transmembrane transporter activity"/>
    <property type="evidence" value="ECO:0007669"/>
    <property type="project" value="InterPro"/>
</dbReference>
<dbReference type="InterPro" id="IPR002668">
    <property type="entry name" value="CNT_N_dom"/>
</dbReference>
<evidence type="ECO:0000259" key="9">
    <source>
        <dbReference type="Pfam" id="PF07662"/>
    </source>
</evidence>
<proteinExistence type="inferred from homology"/>
<evidence type="ECO:0000256" key="6">
    <source>
        <dbReference type="ARBA" id="ARBA00023136"/>
    </source>
</evidence>
<gene>
    <name evidence="11" type="ORF">DFE_3260</name>
</gene>
<evidence type="ECO:0000256" key="2">
    <source>
        <dbReference type="ARBA" id="ARBA00009033"/>
    </source>
</evidence>
<comment type="similarity">
    <text evidence="2">Belongs to the concentrative nucleoside transporter (CNT) (TC 2.A.41) family.</text>
</comment>
<dbReference type="AlphaFoldDB" id="A0A2Z6B3I5"/>
<dbReference type="Pfam" id="PF01773">
    <property type="entry name" value="Nucleos_tra2_N"/>
    <property type="match status" value="1"/>
</dbReference>
<feature type="transmembrane region" description="Helical" evidence="7">
    <location>
        <begin position="389"/>
        <end position="411"/>
    </location>
</feature>
<keyword evidence="5 7" id="KW-1133">Transmembrane helix</keyword>
<feature type="transmembrane region" description="Helical" evidence="7">
    <location>
        <begin position="298"/>
        <end position="315"/>
    </location>
</feature>
<evidence type="ECO:0000256" key="5">
    <source>
        <dbReference type="ARBA" id="ARBA00022989"/>
    </source>
</evidence>
<name>A0A2Z6B3I5_9BACT</name>
<keyword evidence="3" id="KW-1003">Cell membrane</keyword>
<feature type="domain" description="Concentrative nucleoside transporter N-terminal" evidence="8">
    <location>
        <begin position="6"/>
        <end position="79"/>
    </location>
</feature>
<evidence type="ECO:0000259" key="8">
    <source>
        <dbReference type="Pfam" id="PF01773"/>
    </source>
</evidence>
<dbReference type="EMBL" id="AP017378">
    <property type="protein sequence ID" value="BBD09986.1"/>
    <property type="molecule type" value="Genomic_DNA"/>
</dbReference>
<organism evidence="11 12">
    <name type="scientific">Desulfovibrio ferrophilus</name>
    <dbReference type="NCBI Taxonomy" id="241368"/>
    <lineage>
        <taxon>Bacteria</taxon>
        <taxon>Pseudomonadati</taxon>
        <taxon>Thermodesulfobacteriota</taxon>
        <taxon>Desulfovibrionia</taxon>
        <taxon>Desulfovibrionales</taxon>
        <taxon>Desulfovibrionaceae</taxon>
        <taxon>Desulfovibrio</taxon>
    </lineage>
</organism>
<dbReference type="Pfam" id="PF07670">
    <property type="entry name" value="Gate"/>
    <property type="match status" value="1"/>
</dbReference>
<keyword evidence="12" id="KW-1185">Reference proteome</keyword>
<feature type="transmembrane region" description="Helical" evidence="7">
    <location>
        <begin position="257"/>
        <end position="277"/>
    </location>
</feature>
<dbReference type="OrthoDB" id="9766455at2"/>
<protein>
    <submittedName>
        <fullName evidence="11">Na+ dependent nucleoside transporter</fullName>
    </submittedName>
</protein>
<evidence type="ECO:0000256" key="3">
    <source>
        <dbReference type="ARBA" id="ARBA00022475"/>
    </source>
</evidence>
<sequence>MLQGLLGLFAFISLAWIFSENRRAVRPGLIATGLGLQFGVGLLLLKVPGAQHVFIFLNHAVEILDKATTAGTSFVFGYLGGGTLPFAEPWPGAAFIFALKALPIIIVMSALSSLLFYWNIIPAVVRFFSLILQRTMHIGGALGVGTASNIFVGMVEAPLLIRPYLLNMTRSELFALMTCGMATVAGTVLVLYAQIIAPVVPGAMGHILAASLMSAPASIMLAMIVIPENADSTQGDIASPDNAISSMDAVTKGTASGVQLLINVIGLLIVLVSIVSLTNQILGLIPDVANAPLTLERLLGWVMSPLVWLAGVPWAEATTAGTLMGTKTILNEFLAYLALAATSPEALSEKSRVIMTYAMCGFANPGSLGIMIAGLGTMVPERREEIVSLGIKSVAVGTLATLMTGAVVSLLY</sequence>